<evidence type="ECO:0008006" key="10">
    <source>
        <dbReference type="Google" id="ProtNLM"/>
    </source>
</evidence>
<evidence type="ECO:0000313" key="9">
    <source>
        <dbReference type="Proteomes" id="UP000789390"/>
    </source>
</evidence>
<evidence type="ECO:0000313" key="8">
    <source>
        <dbReference type="EMBL" id="CAH0112953.1"/>
    </source>
</evidence>
<comment type="subcellular location">
    <subcellularLocation>
        <location evidence="1">Cell membrane</location>
        <topology evidence="1">Multi-pass membrane protein</topology>
    </subcellularLocation>
</comment>
<organism evidence="8 9">
    <name type="scientific">Daphnia galeata</name>
    <dbReference type="NCBI Taxonomy" id="27404"/>
    <lineage>
        <taxon>Eukaryota</taxon>
        <taxon>Metazoa</taxon>
        <taxon>Ecdysozoa</taxon>
        <taxon>Arthropoda</taxon>
        <taxon>Crustacea</taxon>
        <taxon>Branchiopoda</taxon>
        <taxon>Diplostraca</taxon>
        <taxon>Cladocera</taxon>
        <taxon>Anomopoda</taxon>
        <taxon>Daphniidae</taxon>
        <taxon>Daphnia</taxon>
    </lineage>
</organism>
<keyword evidence="6" id="KW-0675">Receptor</keyword>
<reference evidence="8" key="1">
    <citation type="submission" date="2021-11" db="EMBL/GenBank/DDBJ databases">
        <authorList>
            <person name="Schell T."/>
        </authorList>
    </citation>
    <scope>NUCLEOTIDE SEQUENCE</scope>
    <source>
        <strain evidence="8">M5</strain>
    </source>
</reference>
<feature type="transmembrane region" description="Helical" evidence="7">
    <location>
        <begin position="179"/>
        <end position="196"/>
    </location>
</feature>
<gene>
    <name evidence="8" type="ORF">DGAL_LOCUS16752</name>
</gene>
<keyword evidence="9" id="KW-1185">Reference proteome</keyword>
<sequence>MNNSKPNIPVYQDVMFLFRFISFTGASTFVPYGEGMRNPRISTVLVRILQQITCLAIFLLLLVMSVFEFVQFISVIVKMKNIGEVIPNIIWITSFPLAMGAQAFYIFQRPKLLKFFENWQEIYTMYSESNDVTERQTRPRIVCTSVAMVMVLILDFPILPFLPSTYEPLAALPLHSNNLYLTCILFGISLFYAWNLSAASDLVPSMIYFHLALALKKTSEFLKKPQNAIDSQTIENNCKNLEVDETNFNSHSTAVKGSPNSDQIVWQKGWLYYEAIRKLINESNSRFGSMLLLNHGAMFFVASSNVFSILRWYRGMSWLLLLVNGMNAAATILRFITTILLCSRLYAAGEHLQSNICRFLAVTWFRLKPDERQFFTAFLVRVQDDGIVASPLGLYPIRPSILLALLSLMVTYLIVLLQSSEVSTFSEYGNFTGLITGTRFYSPLNV</sequence>
<dbReference type="Pfam" id="PF08395">
    <property type="entry name" value="7tm_7"/>
    <property type="match status" value="1"/>
</dbReference>
<dbReference type="OrthoDB" id="6338500at2759"/>
<keyword evidence="2" id="KW-1003">Cell membrane</keyword>
<feature type="transmembrane region" description="Helical" evidence="7">
    <location>
        <begin position="316"/>
        <end position="336"/>
    </location>
</feature>
<dbReference type="GO" id="GO:0051606">
    <property type="term" value="P:detection of stimulus"/>
    <property type="evidence" value="ECO:0007669"/>
    <property type="project" value="UniProtKB-ARBA"/>
</dbReference>
<feature type="transmembrane region" description="Helical" evidence="7">
    <location>
        <begin position="54"/>
        <end position="77"/>
    </location>
</feature>
<feature type="transmembrane region" description="Helical" evidence="7">
    <location>
        <begin position="14"/>
        <end position="33"/>
    </location>
</feature>
<keyword evidence="5 7" id="KW-0472">Membrane</keyword>
<dbReference type="GO" id="GO:0005886">
    <property type="term" value="C:plasma membrane"/>
    <property type="evidence" value="ECO:0007669"/>
    <property type="project" value="UniProtKB-SubCell"/>
</dbReference>
<evidence type="ECO:0000256" key="4">
    <source>
        <dbReference type="ARBA" id="ARBA00022989"/>
    </source>
</evidence>
<evidence type="ECO:0000256" key="5">
    <source>
        <dbReference type="ARBA" id="ARBA00023136"/>
    </source>
</evidence>
<dbReference type="InterPro" id="IPR013604">
    <property type="entry name" value="7TM_chemorcpt"/>
</dbReference>
<proteinExistence type="predicted"/>
<keyword evidence="4 7" id="KW-1133">Transmembrane helix</keyword>
<dbReference type="Proteomes" id="UP000789390">
    <property type="component" value="Unassembled WGS sequence"/>
</dbReference>
<feature type="transmembrane region" description="Helical" evidence="7">
    <location>
        <begin position="401"/>
        <end position="419"/>
    </location>
</feature>
<dbReference type="GO" id="GO:0038023">
    <property type="term" value="F:signaling receptor activity"/>
    <property type="evidence" value="ECO:0007669"/>
    <property type="project" value="UniProtKB-ARBA"/>
</dbReference>
<name>A0A8J2S1N7_9CRUS</name>
<dbReference type="GO" id="GO:0050909">
    <property type="term" value="P:sensory perception of taste"/>
    <property type="evidence" value="ECO:0007669"/>
    <property type="project" value="InterPro"/>
</dbReference>
<feature type="transmembrane region" description="Helical" evidence="7">
    <location>
        <begin position="141"/>
        <end position="159"/>
    </location>
</feature>
<dbReference type="EMBL" id="CAKKLH010000335">
    <property type="protein sequence ID" value="CAH0112953.1"/>
    <property type="molecule type" value="Genomic_DNA"/>
</dbReference>
<dbReference type="PANTHER" id="PTHR21421">
    <property type="entry name" value="GUSTATORY RECEPTOR"/>
    <property type="match status" value="1"/>
</dbReference>
<feature type="transmembrane region" description="Helical" evidence="7">
    <location>
        <begin position="89"/>
        <end position="107"/>
    </location>
</feature>
<evidence type="ECO:0000256" key="7">
    <source>
        <dbReference type="SAM" id="Phobius"/>
    </source>
</evidence>
<keyword evidence="3 7" id="KW-0812">Transmembrane</keyword>
<evidence type="ECO:0000256" key="2">
    <source>
        <dbReference type="ARBA" id="ARBA00022475"/>
    </source>
</evidence>
<accession>A0A8J2S1N7</accession>
<comment type="caution">
    <text evidence="8">The sequence shown here is derived from an EMBL/GenBank/DDBJ whole genome shotgun (WGS) entry which is preliminary data.</text>
</comment>
<protein>
    <recommendedName>
        <fullName evidence="10">Gustatory receptor</fullName>
    </recommendedName>
</protein>
<evidence type="ECO:0000256" key="1">
    <source>
        <dbReference type="ARBA" id="ARBA00004651"/>
    </source>
</evidence>
<dbReference type="PANTHER" id="PTHR21421:SF29">
    <property type="entry name" value="GUSTATORY RECEPTOR 5A FOR TREHALOSE-RELATED"/>
    <property type="match status" value="1"/>
</dbReference>
<evidence type="ECO:0000256" key="6">
    <source>
        <dbReference type="ARBA" id="ARBA00023170"/>
    </source>
</evidence>
<evidence type="ECO:0000256" key="3">
    <source>
        <dbReference type="ARBA" id="ARBA00022692"/>
    </source>
</evidence>
<dbReference type="AlphaFoldDB" id="A0A8J2S1N7"/>